<dbReference type="AlphaFoldDB" id="A0A645F5E1"/>
<comment type="caution">
    <text evidence="1">The sequence shown here is derived from an EMBL/GenBank/DDBJ whole genome shotgun (WGS) entry which is preliminary data.</text>
</comment>
<organism evidence="1">
    <name type="scientific">bioreactor metagenome</name>
    <dbReference type="NCBI Taxonomy" id="1076179"/>
    <lineage>
        <taxon>unclassified sequences</taxon>
        <taxon>metagenomes</taxon>
        <taxon>ecological metagenomes</taxon>
    </lineage>
</organism>
<name>A0A645F5E1_9ZZZZ</name>
<protein>
    <submittedName>
        <fullName evidence="1">Uncharacterized protein</fullName>
    </submittedName>
</protein>
<sequence>MLPKTVTSGKIIKAYDSDGRKHYDFQFQNRRGYKVTIEGLDGKFNPEYWNYAKLISGVLRYGMPIDQVIKLVSGLELDSETINTWKNGVERALKKYLPNETEAKGQKCPVCGQETLVYQEGCLKCRNCGASKC</sequence>
<dbReference type="EMBL" id="VSSQ01054712">
    <property type="protein sequence ID" value="MPN08639.1"/>
    <property type="molecule type" value="Genomic_DNA"/>
</dbReference>
<gene>
    <name evidence="1" type="ORF">SDC9_155924</name>
</gene>
<accession>A0A645F5E1</accession>
<proteinExistence type="predicted"/>
<reference evidence="1" key="1">
    <citation type="submission" date="2019-08" db="EMBL/GenBank/DDBJ databases">
        <authorList>
            <person name="Kucharzyk K."/>
            <person name="Murdoch R.W."/>
            <person name="Higgins S."/>
            <person name="Loffler F."/>
        </authorList>
    </citation>
    <scope>NUCLEOTIDE SEQUENCE</scope>
</reference>
<evidence type="ECO:0000313" key="1">
    <source>
        <dbReference type="EMBL" id="MPN08639.1"/>
    </source>
</evidence>